<dbReference type="AlphaFoldDB" id="A0A4S2KG27"/>
<protein>
    <submittedName>
        <fullName evidence="2">Uncharacterized protein</fullName>
    </submittedName>
</protein>
<evidence type="ECO:0000256" key="1">
    <source>
        <dbReference type="SAM" id="SignalP"/>
    </source>
</evidence>
<dbReference type="Proteomes" id="UP000310200">
    <property type="component" value="Unassembled WGS sequence"/>
</dbReference>
<evidence type="ECO:0000313" key="3">
    <source>
        <dbReference type="Proteomes" id="UP000310200"/>
    </source>
</evidence>
<keyword evidence="3" id="KW-1185">Reference proteome</keyword>
<proteinExistence type="predicted"/>
<keyword evidence="1" id="KW-0732">Signal</keyword>
<sequence length="68" mass="7585">MSASLRILALISLAAQNVAWPQDPIPRLHLKHPVSYRKSHNIYRITSVKLSPSLQQIELGTIVELSAI</sequence>
<organism evidence="2 3">
    <name type="scientific">Temnothorax longispinosus</name>
    <dbReference type="NCBI Taxonomy" id="300112"/>
    <lineage>
        <taxon>Eukaryota</taxon>
        <taxon>Metazoa</taxon>
        <taxon>Ecdysozoa</taxon>
        <taxon>Arthropoda</taxon>
        <taxon>Hexapoda</taxon>
        <taxon>Insecta</taxon>
        <taxon>Pterygota</taxon>
        <taxon>Neoptera</taxon>
        <taxon>Endopterygota</taxon>
        <taxon>Hymenoptera</taxon>
        <taxon>Apocrita</taxon>
        <taxon>Aculeata</taxon>
        <taxon>Formicoidea</taxon>
        <taxon>Formicidae</taxon>
        <taxon>Myrmicinae</taxon>
        <taxon>Temnothorax</taxon>
    </lineage>
</organism>
<accession>A0A4S2KG27</accession>
<evidence type="ECO:0000313" key="2">
    <source>
        <dbReference type="EMBL" id="TGZ48381.1"/>
    </source>
</evidence>
<feature type="signal peptide" evidence="1">
    <location>
        <begin position="1"/>
        <end position="19"/>
    </location>
</feature>
<reference evidence="2 3" key="1">
    <citation type="journal article" date="2019" name="Philos. Trans. R. Soc. Lond., B, Biol. Sci.">
        <title>Ant behaviour and brain gene expression of defending hosts depend on the ecological success of the intruding social parasite.</title>
        <authorList>
            <person name="Kaur R."/>
            <person name="Stoldt M."/>
            <person name="Jongepier E."/>
            <person name="Feldmeyer B."/>
            <person name="Menzel F."/>
            <person name="Bornberg-Bauer E."/>
            <person name="Foitzik S."/>
        </authorList>
    </citation>
    <scope>NUCLEOTIDE SEQUENCE [LARGE SCALE GENOMIC DNA]</scope>
    <source>
        <tissue evidence="2">Whole body</tissue>
    </source>
</reference>
<name>A0A4S2KG27_9HYME</name>
<comment type="caution">
    <text evidence="2">The sequence shown here is derived from an EMBL/GenBank/DDBJ whole genome shotgun (WGS) entry which is preliminary data.</text>
</comment>
<dbReference type="EMBL" id="QBLH01002486">
    <property type="protein sequence ID" value="TGZ48381.1"/>
    <property type="molecule type" value="Genomic_DNA"/>
</dbReference>
<feature type="chain" id="PRO_5020728197" evidence="1">
    <location>
        <begin position="20"/>
        <end position="68"/>
    </location>
</feature>
<gene>
    <name evidence="2" type="ORF">DBV15_02758</name>
</gene>